<protein>
    <submittedName>
        <fullName evidence="2">GNAT family N-acetyltransferase</fullName>
        <ecNumber evidence="2">2.3.-.-</ecNumber>
    </submittedName>
</protein>
<proteinExistence type="predicted"/>
<keyword evidence="3" id="KW-1185">Reference proteome</keyword>
<evidence type="ECO:0000313" key="3">
    <source>
        <dbReference type="Proteomes" id="UP001595937"/>
    </source>
</evidence>
<accession>A0ABW0FI45</accession>
<dbReference type="EC" id="2.3.-.-" evidence="2"/>
<name>A0ABW0FI45_9MICO</name>
<sequence>MITIVRGDELGEPYRRAIAAVFTQGFAEDFSFFSKDPDVLADAFAPMLLLEHFHVACVDGEPAGLATLTNGDQEVFDPSAATLRRHLGPIRGTICYRVIRSWFMGPSDGVSHGATEIGSVTTVPRFRGRGVGTALLQHLITLPGHSSFLLEDIKDTNGAALGLYRKLGFSEDRRTPQRFPRLAGFTSLISMRLDLE</sequence>
<dbReference type="RefSeq" id="WP_343926398.1">
    <property type="nucleotide sequence ID" value="NZ_BAAAIR010000096.1"/>
</dbReference>
<keyword evidence="2" id="KW-0012">Acyltransferase</keyword>
<reference evidence="3" key="1">
    <citation type="journal article" date="2019" name="Int. J. Syst. Evol. Microbiol.">
        <title>The Global Catalogue of Microorganisms (GCM) 10K type strain sequencing project: providing services to taxonomists for standard genome sequencing and annotation.</title>
        <authorList>
            <consortium name="The Broad Institute Genomics Platform"/>
            <consortium name="The Broad Institute Genome Sequencing Center for Infectious Disease"/>
            <person name="Wu L."/>
            <person name="Ma J."/>
        </authorList>
    </citation>
    <scope>NUCLEOTIDE SEQUENCE [LARGE SCALE GENOMIC DNA]</scope>
    <source>
        <strain evidence="3">CGMCC 1.16455</strain>
    </source>
</reference>
<keyword evidence="2" id="KW-0808">Transferase</keyword>
<dbReference type="Pfam" id="PF00583">
    <property type="entry name" value="Acetyltransf_1"/>
    <property type="match status" value="1"/>
</dbReference>
<dbReference type="EMBL" id="JBHSLN010000064">
    <property type="protein sequence ID" value="MFC5298438.1"/>
    <property type="molecule type" value="Genomic_DNA"/>
</dbReference>
<dbReference type="SUPFAM" id="SSF55729">
    <property type="entry name" value="Acyl-CoA N-acyltransferases (Nat)"/>
    <property type="match status" value="1"/>
</dbReference>
<evidence type="ECO:0000259" key="1">
    <source>
        <dbReference type="PROSITE" id="PS51186"/>
    </source>
</evidence>
<dbReference type="PROSITE" id="PS51186">
    <property type="entry name" value="GNAT"/>
    <property type="match status" value="1"/>
</dbReference>
<comment type="caution">
    <text evidence="2">The sequence shown here is derived from an EMBL/GenBank/DDBJ whole genome shotgun (WGS) entry which is preliminary data.</text>
</comment>
<dbReference type="GO" id="GO:0016746">
    <property type="term" value="F:acyltransferase activity"/>
    <property type="evidence" value="ECO:0007669"/>
    <property type="project" value="UniProtKB-KW"/>
</dbReference>
<gene>
    <name evidence="2" type="ORF">ACFPK8_13040</name>
</gene>
<dbReference type="Gene3D" id="3.40.630.30">
    <property type="match status" value="1"/>
</dbReference>
<dbReference type="Proteomes" id="UP001595937">
    <property type="component" value="Unassembled WGS sequence"/>
</dbReference>
<evidence type="ECO:0000313" key="2">
    <source>
        <dbReference type="EMBL" id="MFC5298438.1"/>
    </source>
</evidence>
<dbReference type="InterPro" id="IPR016181">
    <property type="entry name" value="Acyl_CoA_acyltransferase"/>
</dbReference>
<dbReference type="GeneID" id="303299194"/>
<organism evidence="2 3">
    <name type="scientific">Brachybacterium tyrofermentans</name>
    <dbReference type="NCBI Taxonomy" id="47848"/>
    <lineage>
        <taxon>Bacteria</taxon>
        <taxon>Bacillati</taxon>
        <taxon>Actinomycetota</taxon>
        <taxon>Actinomycetes</taxon>
        <taxon>Micrococcales</taxon>
        <taxon>Dermabacteraceae</taxon>
        <taxon>Brachybacterium</taxon>
    </lineage>
</organism>
<dbReference type="CDD" id="cd04301">
    <property type="entry name" value="NAT_SF"/>
    <property type="match status" value="1"/>
</dbReference>
<feature type="domain" description="N-acetyltransferase" evidence="1">
    <location>
        <begin position="12"/>
        <end position="196"/>
    </location>
</feature>
<dbReference type="InterPro" id="IPR000182">
    <property type="entry name" value="GNAT_dom"/>
</dbReference>